<evidence type="ECO:0000256" key="2">
    <source>
        <dbReference type="ARBA" id="ARBA00022692"/>
    </source>
</evidence>
<evidence type="ECO:0000256" key="3">
    <source>
        <dbReference type="ARBA" id="ARBA00022989"/>
    </source>
</evidence>
<dbReference type="AlphaFoldDB" id="A0A0M6W6L6"/>
<comment type="function">
    <text evidence="7">Functions as a peptidoglycan terminase that cleaves nascent peptidoglycan strands endolytically to terminate their elongation.</text>
</comment>
<evidence type="ECO:0000256" key="4">
    <source>
        <dbReference type="ARBA" id="ARBA00023136"/>
    </source>
</evidence>
<keyword evidence="3 7" id="KW-1133">Transmembrane helix</keyword>
<evidence type="ECO:0000256" key="5">
    <source>
        <dbReference type="ARBA" id="ARBA00023239"/>
    </source>
</evidence>
<dbReference type="GO" id="GO:0009252">
    <property type="term" value="P:peptidoglycan biosynthetic process"/>
    <property type="evidence" value="ECO:0007669"/>
    <property type="project" value="UniProtKB-UniRule"/>
</dbReference>
<evidence type="ECO:0000256" key="1">
    <source>
        <dbReference type="ARBA" id="ARBA00022475"/>
    </source>
</evidence>
<feature type="site" description="Important for catalytic activity" evidence="7">
    <location>
        <position position="217"/>
    </location>
</feature>
<dbReference type="NCBIfam" id="TIGR00247">
    <property type="entry name" value="endolytic transglycosylase MltG"/>
    <property type="match status" value="1"/>
</dbReference>
<keyword evidence="1 7" id="KW-1003">Cell membrane</keyword>
<accession>A0A0M6W6L6</accession>
<dbReference type="EC" id="4.2.2.29" evidence="7"/>
<keyword evidence="2 7" id="KW-0812">Transmembrane</keyword>
<reference evidence="9" key="1">
    <citation type="submission" date="2015-05" db="EMBL/GenBank/DDBJ databases">
        <authorList>
            <person name="Manzano-Marin A."/>
        </authorList>
    </citation>
    <scope>NUCLEOTIDE SEQUENCE [LARGE SCALE GENOMIC DNA]</scope>
    <source>
        <strain evidence="9">officinalis</strain>
    </source>
</reference>
<keyword evidence="5 7" id="KW-0456">Lyase</keyword>
<dbReference type="GO" id="GO:0005886">
    <property type="term" value="C:plasma membrane"/>
    <property type="evidence" value="ECO:0007669"/>
    <property type="project" value="UniProtKB-UniRule"/>
</dbReference>
<comment type="similarity">
    <text evidence="7">Belongs to the transglycosylase MltG family.</text>
</comment>
<dbReference type="GO" id="GO:0071555">
    <property type="term" value="P:cell wall organization"/>
    <property type="evidence" value="ECO:0007669"/>
    <property type="project" value="UniProtKB-KW"/>
</dbReference>
<evidence type="ECO:0000256" key="6">
    <source>
        <dbReference type="ARBA" id="ARBA00023316"/>
    </source>
</evidence>
<dbReference type="Pfam" id="PF02618">
    <property type="entry name" value="YceG"/>
    <property type="match status" value="1"/>
</dbReference>
<dbReference type="Gene3D" id="3.30.160.60">
    <property type="entry name" value="Classic Zinc Finger"/>
    <property type="match status" value="2"/>
</dbReference>
<keyword evidence="7" id="KW-0997">Cell inner membrane</keyword>
<evidence type="ECO:0000313" key="9">
    <source>
        <dbReference type="Proteomes" id="UP000242301"/>
    </source>
</evidence>
<comment type="catalytic activity">
    <reaction evidence="7">
        <text>a peptidoglycan chain = a peptidoglycan chain with N-acetyl-1,6-anhydromuramyl-[peptide] at the reducing end + a peptidoglycan chain with N-acetylglucosamine at the non-reducing end.</text>
        <dbReference type="EC" id="4.2.2.29"/>
    </reaction>
</comment>
<protein>
    <recommendedName>
        <fullName evidence="7">Endolytic murein transglycosylase</fullName>
        <ecNumber evidence="7">4.2.2.29</ecNumber>
    </recommendedName>
    <alternativeName>
        <fullName evidence="7">Peptidoglycan lytic transglycosylase</fullName>
    </alternativeName>
    <alternativeName>
        <fullName evidence="7">Peptidoglycan polymerization terminase</fullName>
    </alternativeName>
</protein>
<evidence type="ECO:0000313" key="8">
    <source>
        <dbReference type="EMBL" id="CRK85514.1"/>
    </source>
</evidence>
<dbReference type="CDD" id="cd08010">
    <property type="entry name" value="MltG_like"/>
    <property type="match status" value="1"/>
</dbReference>
<dbReference type="Proteomes" id="UP000242301">
    <property type="component" value="Unassembled WGS sequence"/>
</dbReference>
<dbReference type="PANTHER" id="PTHR30518:SF2">
    <property type="entry name" value="ENDOLYTIC MUREIN TRANSGLYCOSYLASE"/>
    <property type="match status" value="1"/>
</dbReference>
<dbReference type="GO" id="GO:0008932">
    <property type="term" value="F:lytic endotransglycosylase activity"/>
    <property type="evidence" value="ECO:0007669"/>
    <property type="project" value="UniProtKB-UniRule"/>
</dbReference>
<keyword evidence="9" id="KW-1185">Reference proteome</keyword>
<proteinExistence type="inferred from homology"/>
<organism evidence="8 9">
    <name type="scientific">Candidatus Providencia siddallii</name>
    <dbReference type="NCBI Taxonomy" id="1715285"/>
    <lineage>
        <taxon>Bacteria</taxon>
        <taxon>Pseudomonadati</taxon>
        <taxon>Pseudomonadota</taxon>
        <taxon>Gammaproteobacteria</taxon>
        <taxon>Enterobacterales</taxon>
        <taxon>Morganellaceae</taxon>
        <taxon>Providencia</taxon>
    </lineage>
</organism>
<dbReference type="HAMAP" id="MF_02065">
    <property type="entry name" value="MltG"/>
    <property type="match status" value="1"/>
</dbReference>
<gene>
    <name evidence="8" type="primary">yceG</name>
    <name evidence="7" type="synonym">mltG</name>
    <name evidence="8" type="ORF">SOFFGTOCOR_0068</name>
</gene>
<name>A0A0M6W6L6_9GAMM</name>
<dbReference type="InterPro" id="IPR003770">
    <property type="entry name" value="MLTG-like"/>
</dbReference>
<evidence type="ECO:0000256" key="7">
    <source>
        <dbReference type="HAMAP-Rule" id="MF_02065"/>
    </source>
</evidence>
<keyword evidence="4 7" id="KW-0472">Membrane</keyword>
<keyword evidence="6 7" id="KW-0961">Cell wall biogenesis/degradation</keyword>
<dbReference type="EMBL" id="CVRF01000001">
    <property type="protein sequence ID" value="CRK85514.1"/>
    <property type="molecule type" value="Genomic_DNA"/>
</dbReference>
<dbReference type="PANTHER" id="PTHR30518">
    <property type="entry name" value="ENDOLYTIC MUREIN TRANSGLYCOSYLASE"/>
    <property type="match status" value="1"/>
</dbReference>
<sequence length="339" mass="39564">MKLKQKFFLILLFLITILFLLCSSILKYSKKKINITQEKIFTIPIGIGRITLESLLIKEKIINKNYKFQLLFKICHKLSKLKAGTYKFQPNMTIKDILLLISKGDEAQFSVCFIEGSRLIELINVLDNTPYLKHELQKMTQLEIFSKIGFKESSKLEGWIYPDTYFYTANTIDISILKRAYHRMKIILNKEWQNRDKFLPYKTAYEMLILASIIEKESKINNEKTQISSVFINRLRNKMRLQTDPTVIYGIGDKYDGKIYKNDLNNYTEYNTYKIHGLPPTPISMPSISSIKAAAHPAKTEYLYFVANNKGGHTFSKNLNDHNHLVKHLRDIKNKTKKA</sequence>
<dbReference type="STRING" id="1715285.SOFFGTOCOR_0068"/>